<organism evidence="2 3">
    <name type="scientific">Postia placenta MAD-698-R-SB12</name>
    <dbReference type="NCBI Taxonomy" id="670580"/>
    <lineage>
        <taxon>Eukaryota</taxon>
        <taxon>Fungi</taxon>
        <taxon>Dikarya</taxon>
        <taxon>Basidiomycota</taxon>
        <taxon>Agaricomycotina</taxon>
        <taxon>Agaricomycetes</taxon>
        <taxon>Polyporales</taxon>
        <taxon>Adustoporiaceae</taxon>
        <taxon>Rhodonia</taxon>
    </lineage>
</organism>
<name>A0A1X6NDJ8_9APHY</name>
<dbReference type="Proteomes" id="UP000194127">
    <property type="component" value="Unassembled WGS sequence"/>
</dbReference>
<evidence type="ECO:0000313" key="3">
    <source>
        <dbReference type="Proteomes" id="UP000194127"/>
    </source>
</evidence>
<gene>
    <name evidence="2" type="ORF">POSPLADRAFT_1053231</name>
</gene>
<feature type="compositionally biased region" description="Basic residues" evidence="1">
    <location>
        <begin position="22"/>
        <end position="39"/>
    </location>
</feature>
<feature type="region of interest" description="Disordered" evidence="1">
    <location>
        <begin position="22"/>
        <end position="47"/>
    </location>
</feature>
<sequence length="222" mass="24355">MLTGSATPPAAAERVCPRACKRGQHSARHHVRTPARRARSASCLEPSPRCDPSYVALSTAPAPSRIPLTPDAHSEPCCFARAVLLRARRLPHVGSPRDASFFAAAYAFKTTAPRSVQPQKAKLALTMALFTLPASQNRRAGRPHAAPAQLAASIRLRAMIAWTLRSRRRPLHLASRSCLTHTATRAGSRAPVTARRSSTRHVIRRRRRLQDRCSTINTTTTR</sequence>
<evidence type="ECO:0000313" key="2">
    <source>
        <dbReference type="EMBL" id="OSX66600.1"/>
    </source>
</evidence>
<evidence type="ECO:0000256" key="1">
    <source>
        <dbReference type="SAM" id="MobiDB-lite"/>
    </source>
</evidence>
<proteinExistence type="predicted"/>
<dbReference type="EMBL" id="KZ110592">
    <property type="protein sequence ID" value="OSX66600.1"/>
    <property type="molecule type" value="Genomic_DNA"/>
</dbReference>
<accession>A0A1X6NDJ8</accession>
<reference evidence="2 3" key="1">
    <citation type="submission" date="2017-04" db="EMBL/GenBank/DDBJ databases">
        <title>Genome Sequence of the Model Brown-Rot Fungus Postia placenta SB12.</title>
        <authorList>
            <consortium name="DOE Joint Genome Institute"/>
            <person name="Gaskell J."/>
            <person name="Kersten P."/>
            <person name="Larrondo L.F."/>
            <person name="Canessa P."/>
            <person name="Martinez D."/>
            <person name="Hibbett D."/>
            <person name="Schmoll M."/>
            <person name="Kubicek C.P."/>
            <person name="Martinez A.T."/>
            <person name="Yadav J."/>
            <person name="Master E."/>
            <person name="Magnuson J.K."/>
            <person name="James T."/>
            <person name="Yaver D."/>
            <person name="Berka R."/>
            <person name="Labutti K."/>
            <person name="Lipzen A."/>
            <person name="Aerts A."/>
            <person name="Barry K."/>
            <person name="Henrissat B."/>
            <person name="Blanchette R."/>
            <person name="Grigoriev I."/>
            <person name="Cullen D."/>
        </authorList>
    </citation>
    <scope>NUCLEOTIDE SEQUENCE [LARGE SCALE GENOMIC DNA]</scope>
    <source>
        <strain evidence="2 3">MAD-698-R-SB12</strain>
    </source>
</reference>
<protein>
    <submittedName>
        <fullName evidence="2">Uncharacterized protein</fullName>
    </submittedName>
</protein>
<keyword evidence="3" id="KW-1185">Reference proteome</keyword>
<dbReference type="AlphaFoldDB" id="A0A1X6NDJ8"/>
<dbReference type="RefSeq" id="XP_024343394.1">
    <property type="nucleotide sequence ID" value="XM_024480364.1"/>
</dbReference>
<dbReference type="GeneID" id="36325314"/>